<comment type="catalytic activity">
    <reaction evidence="7">
        <text>carbamoyl phosphate + L-aspartate = N-carbamoyl-L-aspartate + phosphate + H(+)</text>
        <dbReference type="Rhea" id="RHEA:20013"/>
        <dbReference type="ChEBI" id="CHEBI:15378"/>
        <dbReference type="ChEBI" id="CHEBI:29991"/>
        <dbReference type="ChEBI" id="CHEBI:32814"/>
        <dbReference type="ChEBI" id="CHEBI:43474"/>
        <dbReference type="ChEBI" id="CHEBI:58228"/>
        <dbReference type="EC" id="2.1.3.2"/>
    </reaction>
</comment>
<dbReference type="InterPro" id="IPR006131">
    <property type="entry name" value="Asp_carbamoyltransf_Asp/Orn-bd"/>
</dbReference>
<comment type="similarity">
    <text evidence="2">Belongs to the aspartate/ornithine carbamoyltransferase superfamily. ATCase family.</text>
</comment>
<dbReference type="InterPro" id="IPR006132">
    <property type="entry name" value="Asp/Orn_carbamoyltranf_P-bd"/>
</dbReference>
<dbReference type="EC" id="2.1.3.2" evidence="3 8"/>
<organism evidence="12 13">
    <name type="scientific">Candidatus Gottesmanbacteria bacterium RIFCSPHIGHO2_02_FULL_39_11</name>
    <dbReference type="NCBI Taxonomy" id="1798382"/>
    <lineage>
        <taxon>Bacteria</taxon>
        <taxon>Candidatus Gottesmaniibacteriota</taxon>
    </lineage>
</organism>
<dbReference type="Pfam" id="PF00185">
    <property type="entry name" value="OTCace"/>
    <property type="match status" value="1"/>
</dbReference>
<gene>
    <name evidence="12" type="ORF">A3D77_08070</name>
</gene>
<dbReference type="Gene3D" id="3.40.50.1370">
    <property type="entry name" value="Aspartate/ornithine carbamoyltransferase"/>
    <property type="match status" value="2"/>
</dbReference>
<reference evidence="12 13" key="1">
    <citation type="journal article" date="2016" name="Nat. Commun.">
        <title>Thousands of microbial genomes shed light on interconnected biogeochemical processes in an aquifer system.</title>
        <authorList>
            <person name="Anantharaman K."/>
            <person name="Brown C.T."/>
            <person name="Hug L.A."/>
            <person name="Sharon I."/>
            <person name="Castelle C.J."/>
            <person name="Probst A.J."/>
            <person name="Thomas B.C."/>
            <person name="Singh A."/>
            <person name="Wilkins M.J."/>
            <person name="Karaoz U."/>
            <person name="Brodie E.L."/>
            <person name="Williams K.H."/>
            <person name="Hubbard S.S."/>
            <person name="Banfield J.F."/>
        </authorList>
    </citation>
    <scope>NUCLEOTIDE SEQUENCE [LARGE SCALE GENOMIC DNA]</scope>
</reference>
<dbReference type="GO" id="GO:0006520">
    <property type="term" value="P:amino acid metabolic process"/>
    <property type="evidence" value="ECO:0007669"/>
    <property type="project" value="InterPro"/>
</dbReference>
<dbReference type="PANTHER" id="PTHR45753">
    <property type="entry name" value="ORNITHINE CARBAMOYLTRANSFERASE, MITOCHONDRIAL"/>
    <property type="match status" value="1"/>
</dbReference>
<dbReference type="SUPFAM" id="SSF53671">
    <property type="entry name" value="Aspartate/ornithine carbamoyltransferase"/>
    <property type="match status" value="1"/>
</dbReference>
<evidence type="ECO:0000256" key="3">
    <source>
        <dbReference type="ARBA" id="ARBA00013008"/>
    </source>
</evidence>
<dbReference type="Pfam" id="PF02729">
    <property type="entry name" value="OTCace_N"/>
    <property type="match status" value="1"/>
</dbReference>
<accession>A0A1F5ZWA4</accession>
<evidence type="ECO:0000256" key="6">
    <source>
        <dbReference type="ARBA" id="ARBA00043884"/>
    </source>
</evidence>
<evidence type="ECO:0000256" key="9">
    <source>
        <dbReference type="RuleBase" id="RU003634"/>
    </source>
</evidence>
<dbReference type="PRINTS" id="PR00100">
    <property type="entry name" value="AOTCASE"/>
</dbReference>
<evidence type="ECO:0000256" key="8">
    <source>
        <dbReference type="NCBIfam" id="TIGR00670"/>
    </source>
</evidence>
<dbReference type="EMBL" id="MFJL01000010">
    <property type="protein sequence ID" value="OGG16624.1"/>
    <property type="molecule type" value="Genomic_DNA"/>
</dbReference>
<dbReference type="FunFam" id="3.40.50.1370:FF:000002">
    <property type="entry name" value="Aspartate carbamoyltransferase 2"/>
    <property type="match status" value="1"/>
</dbReference>
<dbReference type="AlphaFoldDB" id="A0A1F5ZWA4"/>
<evidence type="ECO:0000313" key="12">
    <source>
        <dbReference type="EMBL" id="OGG16624.1"/>
    </source>
</evidence>
<dbReference type="NCBIfam" id="NF002032">
    <property type="entry name" value="PRK00856.1"/>
    <property type="match status" value="1"/>
</dbReference>
<name>A0A1F5ZWA4_9BACT</name>
<comment type="caution">
    <text evidence="12">The sequence shown here is derived from an EMBL/GenBank/DDBJ whole genome shotgun (WGS) entry which is preliminary data.</text>
</comment>
<evidence type="ECO:0000256" key="5">
    <source>
        <dbReference type="ARBA" id="ARBA00022975"/>
    </source>
</evidence>
<dbReference type="GO" id="GO:0004070">
    <property type="term" value="F:aspartate carbamoyltransferase activity"/>
    <property type="evidence" value="ECO:0007669"/>
    <property type="project" value="UniProtKB-UniRule"/>
</dbReference>
<evidence type="ECO:0000256" key="2">
    <source>
        <dbReference type="ARBA" id="ARBA00008896"/>
    </source>
</evidence>
<keyword evidence="4 9" id="KW-0808">Transferase</keyword>
<dbReference type="PRINTS" id="PR00101">
    <property type="entry name" value="ATCASE"/>
</dbReference>
<evidence type="ECO:0000313" key="13">
    <source>
        <dbReference type="Proteomes" id="UP000176923"/>
    </source>
</evidence>
<comment type="function">
    <text evidence="6">Catalyzes the condensation of carbamoyl phosphate and aspartate to form carbamoyl aspartate and inorganic phosphate, the committed step in the de novo pyrimidine nucleotide biosynthesis pathway.</text>
</comment>
<dbReference type="STRING" id="1798382.A3D77_08070"/>
<dbReference type="NCBIfam" id="TIGR00670">
    <property type="entry name" value="asp_carb_tr"/>
    <property type="match status" value="1"/>
</dbReference>
<dbReference type="Proteomes" id="UP000176923">
    <property type="component" value="Unassembled WGS sequence"/>
</dbReference>
<feature type="domain" description="Aspartate/ornithine carbamoyltransferase carbamoyl-P binding" evidence="11">
    <location>
        <begin position="8"/>
        <end position="148"/>
    </location>
</feature>
<dbReference type="GO" id="GO:0006207">
    <property type="term" value="P:'de novo' pyrimidine nucleobase biosynthetic process"/>
    <property type="evidence" value="ECO:0007669"/>
    <property type="project" value="InterPro"/>
</dbReference>
<evidence type="ECO:0000259" key="11">
    <source>
        <dbReference type="Pfam" id="PF02729"/>
    </source>
</evidence>
<dbReference type="PANTHER" id="PTHR45753:SF6">
    <property type="entry name" value="ASPARTATE CARBAMOYLTRANSFERASE"/>
    <property type="match status" value="1"/>
</dbReference>
<dbReference type="InterPro" id="IPR002082">
    <property type="entry name" value="Asp_carbamoyltransf"/>
</dbReference>
<feature type="domain" description="Aspartate/ornithine carbamoyltransferase Asp/Orn-binding" evidence="10">
    <location>
        <begin position="157"/>
        <end position="307"/>
    </location>
</feature>
<proteinExistence type="inferred from homology"/>
<dbReference type="UniPathway" id="UPA00070">
    <property type="reaction ID" value="UER00116"/>
</dbReference>
<evidence type="ECO:0000256" key="7">
    <source>
        <dbReference type="ARBA" id="ARBA00048859"/>
    </source>
</evidence>
<evidence type="ECO:0000256" key="4">
    <source>
        <dbReference type="ARBA" id="ARBA00022679"/>
    </source>
</evidence>
<protein>
    <recommendedName>
        <fullName evidence="3 8">Aspartate carbamoyltransferase</fullName>
        <ecNumber evidence="3 8">2.1.3.2</ecNumber>
    </recommendedName>
</protein>
<dbReference type="InterPro" id="IPR036901">
    <property type="entry name" value="Asp/Orn_carbamoylTrfase_sf"/>
</dbReference>
<sequence length="311" mass="34755">MKNNFYNKSLISIKSVSKEDSLYIFEMADKLKNEVIKKGKTNDLEGKILAALCYEPSSRTFSSFITAIQRLGGGFIPLNGMEHTSVAKGETISDTAKVFSSYADIIVLRHPVVGSVSEFAKSATVPVINAGDGSREHPTQAFLDSYTIGKHFKSFENITVGLVGDLLYGRTVHSLSLLLSKLGVKKFIFISPDLLKMPPEIVSGLKMLNCEITESESLDSSIGNMDIIYMTRVQKERFSDILVYEKYKLAYILNKSLMQKAKSSSIVLHPLPRVGEILEEIDSDPRALYFREEMRNGLYVRMAIIKSILMQ</sequence>
<keyword evidence="5" id="KW-0665">Pyrimidine biosynthesis</keyword>
<comment type="pathway">
    <text evidence="1">Pyrimidine metabolism; UMP biosynthesis via de novo pathway; (S)-dihydroorotate from bicarbonate: step 2/3.</text>
</comment>
<dbReference type="GO" id="GO:0044205">
    <property type="term" value="P:'de novo' UMP biosynthetic process"/>
    <property type="evidence" value="ECO:0007669"/>
    <property type="project" value="UniProtKB-UniPathway"/>
</dbReference>
<dbReference type="InterPro" id="IPR006130">
    <property type="entry name" value="Asp/Orn_carbamoylTrfase"/>
</dbReference>
<evidence type="ECO:0000259" key="10">
    <source>
        <dbReference type="Pfam" id="PF00185"/>
    </source>
</evidence>
<evidence type="ECO:0000256" key="1">
    <source>
        <dbReference type="ARBA" id="ARBA00004852"/>
    </source>
</evidence>
<dbReference type="GO" id="GO:0016597">
    <property type="term" value="F:amino acid binding"/>
    <property type="evidence" value="ECO:0007669"/>
    <property type="project" value="InterPro"/>
</dbReference>